<dbReference type="Gene3D" id="1.10.287.130">
    <property type="match status" value="1"/>
</dbReference>
<comment type="catalytic activity">
    <reaction evidence="1">
        <text>ATP + protein L-histidine = ADP + protein N-phospho-L-histidine.</text>
        <dbReference type="EC" id="2.7.13.3"/>
    </reaction>
</comment>
<dbReference type="InterPro" id="IPR004358">
    <property type="entry name" value="Sig_transdc_His_kin-like_C"/>
</dbReference>
<keyword evidence="19" id="KW-1185">Reference proteome</keyword>
<dbReference type="Gene3D" id="3.40.50.2300">
    <property type="match status" value="1"/>
</dbReference>
<dbReference type="PROSITE" id="PS50109">
    <property type="entry name" value="HIS_KIN"/>
    <property type="match status" value="1"/>
</dbReference>
<dbReference type="Pfam" id="PF12833">
    <property type="entry name" value="HTH_18"/>
    <property type="match status" value="1"/>
</dbReference>
<dbReference type="InterPro" id="IPR005467">
    <property type="entry name" value="His_kinase_dom"/>
</dbReference>
<feature type="domain" description="HTH araC/xylS-type" evidence="15">
    <location>
        <begin position="1283"/>
        <end position="1382"/>
    </location>
</feature>
<dbReference type="PRINTS" id="PR00344">
    <property type="entry name" value="BCTRLSENSOR"/>
</dbReference>
<dbReference type="InterPro" id="IPR013783">
    <property type="entry name" value="Ig-like_fold"/>
</dbReference>
<keyword evidence="7" id="KW-0067">ATP-binding</keyword>
<dbReference type="SUPFAM" id="SSF47384">
    <property type="entry name" value="Homodimeric domain of signal transducing histidine kinase"/>
    <property type="match status" value="1"/>
</dbReference>
<dbReference type="InterPro" id="IPR001789">
    <property type="entry name" value="Sig_transdc_resp-reg_receiver"/>
</dbReference>
<dbReference type="Pfam" id="PF00512">
    <property type="entry name" value="HisKA"/>
    <property type="match status" value="1"/>
</dbReference>
<evidence type="ECO:0000259" key="17">
    <source>
        <dbReference type="PROSITE" id="PS50110"/>
    </source>
</evidence>
<dbReference type="InterPro" id="IPR015943">
    <property type="entry name" value="WD40/YVTN_repeat-like_dom_sf"/>
</dbReference>
<dbReference type="GO" id="GO:0000155">
    <property type="term" value="F:phosphorelay sensor kinase activity"/>
    <property type="evidence" value="ECO:0007669"/>
    <property type="project" value="InterPro"/>
</dbReference>
<dbReference type="GO" id="GO:0005524">
    <property type="term" value="F:ATP binding"/>
    <property type="evidence" value="ECO:0007669"/>
    <property type="project" value="UniProtKB-KW"/>
</dbReference>
<evidence type="ECO:0000256" key="6">
    <source>
        <dbReference type="ARBA" id="ARBA00022777"/>
    </source>
</evidence>
<dbReference type="SUPFAM" id="SSF63829">
    <property type="entry name" value="Calcium-dependent phosphotriesterase"/>
    <property type="match status" value="2"/>
</dbReference>
<evidence type="ECO:0000256" key="4">
    <source>
        <dbReference type="ARBA" id="ARBA00022679"/>
    </source>
</evidence>
<dbReference type="EMBL" id="QKZK01000013">
    <property type="protein sequence ID" value="PZX16387.1"/>
    <property type="molecule type" value="Genomic_DNA"/>
</dbReference>
<evidence type="ECO:0000256" key="13">
    <source>
        <dbReference type="SAM" id="Phobius"/>
    </source>
</evidence>
<keyword evidence="10" id="KW-0238">DNA-binding</keyword>
<evidence type="ECO:0000259" key="16">
    <source>
        <dbReference type="PROSITE" id="PS50109"/>
    </source>
</evidence>
<dbReference type="InterPro" id="IPR009057">
    <property type="entry name" value="Homeodomain-like_sf"/>
</dbReference>
<dbReference type="SMART" id="SM00388">
    <property type="entry name" value="HisKA"/>
    <property type="match status" value="1"/>
</dbReference>
<evidence type="ECO:0000256" key="9">
    <source>
        <dbReference type="ARBA" id="ARBA00023015"/>
    </source>
</evidence>
<accession>A0A2W7NE53</accession>
<comment type="caution">
    <text evidence="18">The sequence shown here is derived from an EMBL/GenBank/DDBJ whole genome shotgun (WGS) entry which is preliminary data.</text>
</comment>
<dbReference type="Pfam" id="PF07495">
    <property type="entry name" value="Y_Y_Y"/>
    <property type="match status" value="1"/>
</dbReference>
<keyword evidence="5" id="KW-0547">Nucleotide-binding</keyword>
<dbReference type="Pfam" id="PF00072">
    <property type="entry name" value="Response_reg"/>
    <property type="match status" value="1"/>
</dbReference>
<evidence type="ECO:0000256" key="11">
    <source>
        <dbReference type="ARBA" id="ARBA00023163"/>
    </source>
</evidence>
<proteinExistence type="predicted"/>
<feature type="domain" description="Response regulatory" evidence="17">
    <location>
        <begin position="1136"/>
        <end position="1251"/>
    </location>
</feature>
<dbReference type="FunFam" id="1.10.10.60:FF:000284">
    <property type="entry name" value="Two-component system sensor histidine kinase/response regulator"/>
    <property type="match status" value="1"/>
</dbReference>
<keyword evidence="13" id="KW-0472">Membrane</keyword>
<keyword evidence="8" id="KW-0902">Two-component regulatory system</keyword>
<dbReference type="SMART" id="SM00342">
    <property type="entry name" value="HTH_ARAC"/>
    <property type="match status" value="1"/>
</dbReference>
<keyword evidence="11" id="KW-0804">Transcription</keyword>
<dbReference type="EC" id="2.7.13.3" evidence="2"/>
<dbReference type="InterPro" id="IPR018062">
    <property type="entry name" value="HTH_AraC-typ_CS"/>
</dbReference>
<organism evidence="18 19">
    <name type="scientific">Breznakibacter xylanolyticus</name>
    <dbReference type="NCBI Taxonomy" id="990"/>
    <lineage>
        <taxon>Bacteria</taxon>
        <taxon>Pseudomonadati</taxon>
        <taxon>Bacteroidota</taxon>
        <taxon>Bacteroidia</taxon>
        <taxon>Marinilabiliales</taxon>
        <taxon>Marinilabiliaceae</taxon>
        <taxon>Breznakibacter</taxon>
    </lineage>
</organism>
<keyword evidence="4" id="KW-0808">Transferase</keyword>
<dbReference type="SUPFAM" id="SSF55874">
    <property type="entry name" value="ATPase domain of HSP90 chaperone/DNA topoisomerase II/histidine kinase"/>
    <property type="match status" value="1"/>
</dbReference>
<dbReference type="FunFam" id="3.30.565.10:FF:000037">
    <property type="entry name" value="Hybrid sensor histidine kinase/response regulator"/>
    <property type="match status" value="1"/>
</dbReference>
<sequence length="1395" mass="158754">MRLLHLAISLILMSSGVWSQTTHYKFRRLDTSRGLSNNQIQNVFVDSRGFAWFSSVSGLNRFDGYNVKVFRHNPDDSLSIPYHSVTRIYEDYKGYLWTFSFNNELAIYNPHRETFGLDDEVFRQAEPVSKNYISELLLDGDSMQWISNLQFGVYRYNPRNGKVDHLVHREGDASTLRTDRIVHMALDSKGFLWTLNRDALLEKIDRRTLKVVDRIQLVIPVTSEEEQWYQMFIDSDDDFWVYSDNNALGLFHYSLQERKQYAFHLQSVTGRLSSNFIAGVVQDKHGMIWVGTDHGGINLMNKRDFSVRVLRNEPGDPYSLSQNSVKNLFQDRTGAIWVGTYKNGVCYYHPGLFQFGLFQYNPFKPAGLPSNDIDCFAEDPAGNLWIGTNGNGLIYHDRQSGTYRTFRHNPSDPQGLSNDVIVCMSADHQGRLWAGTYLGGVNMYDGKRFNVFRHDPSDPRTIADDRIWQIIEDSQKRMWFGTLGGGLDMYDVRENRFLHYRSGDLNSISSDFVLALAEEPGGKLWVGTSSGLDVLDFKGGRFNHFANDVDRPGTLSNNLVLSVLCDKRGWIWVGTRSGLNCYDKESGNFRVLRTDDGLPDNSIISLQEDDQGNIWMSTLNGLACVRMVNATSPLTFEYVIKTYDLMDGLQGMEFNEHASYKTHRGELLFGGVNGFNLFVPSHIVDVDDPTSVILTDFKLQNRSVRVGEAVDGRVVLTSAIGSMSEIHLKHFQNVFSFEFSALNHLYPDKVTYRYQLEGFNEHWIMTDAHNRIATYTNLNPGEYVLRVAAAGNDGRWGEAFELRILIIPPFYATKVAFVIYFLLLLGMIVLWATIIRRREHLKYLRKQERVEHQRMHELDAMKIRFFTNVSHEFRTPLTLILTPLDKLMQLAPTEEMRVQLQMIQRNGKRLLNLVNQLLDFRKMEVQSIALNPSYGNIVRFMKDTADSFNDLSESKNISYQFRSNVDSFFMWFDHDKMEKVLFNLMSNAFKFTPSGGAITVSLNVIAGDGRGVAVVGADCVELRVSDTGIGIAPDKLERVFDRFFQNEGNGALTNQGSGIGLALTQEFVRLHKGVVSVESEVDLGSSFIVQIPVVGDATHKPVDVDGVVTVDNKQVDALPGQVSDNAGNAENEDKPLVLIVEDNEDLRFYLKENLRMQYRIVEAADGMDGWQKVQALQPTLVVTDVMMPVMDGLELSRKMKQDAQTSHIPVIILTARNTHEQKIEGLETGADDYLTKPFSYEILELKIKKLIASRQELHKTLNLQYEIKPGEIGITSMDEKFIQRALDLVEKNISNTDFSVEKMSREMGVSRGHLYNKTMALTGKTPIEFIRIMRLKRAAQLLAKSQMTVAEIAYEVGFNDPKYFSKYFKDEFGMSPSEYAKKMMGKGAAETNNDV</sequence>
<dbReference type="Gene3D" id="3.30.565.10">
    <property type="entry name" value="Histidine kinase-like ATPase, C-terminal domain"/>
    <property type="match status" value="1"/>
</dbReference>
<keyword evidence="9" id="KW-0805">Transcription regulation</keyword>
<protein>
    <recommendedName>
        <fullName evidence="2">histidine kinase</fullName>
        <ecNumber evidence="2">2.7.13.3</ecNumber>
    </recommendedName>
</protein>
<evidence type="ECO:0000259" key="15">
    <source>
        <dbReference type="PROSITE" id="PS01124"/>
    </source>
</evidence>
<dbReference type="InterPro" id="IPR003661">
    <property type="entry name" value="HisK_dim/P_dom"/>
</dbReference>
<evidence type="ECO:0000313" key="18">
    <source>
        <dbReference type="EMBL" id="PZX16387.1"/>
    </source>
</evidence>
<dbReference type="Gene3D" id="2.60.40.10">
    <property type="entry name" value="Immunoglobulins"/>
    <property type="match status" value="1"/>
</dbReference>
<evidence type="ECO:0000313" key="19">
    <source>
        <dbReference type="Proteomes" id="UP000249239"/>
    </source>
</evidence>
<keyword evidence="13" id="KW-1133">Transmembrane helix</keyword>
<evidence type="ECO:0000256" key="1">
    <source>
        <dbReference type="ARBA" id="ARBA00000085"/>
    </source>
</evidence>
<name>A0A2W7NE53_9BACT</name>
<keyword evidence="13" id="KW-0812">Transmembrane</keyword>
<dbReference type="FunFam" id="1.10.287.130:FF:000034">
    <property type="entry name" value="Two-component system sensor histidine kinase/response regulator"/>
    <property type="match status" value="1"/>
</dbReference>
<dbReference type="InterPro" id="IPR036890">
    <property type="entry name" value="HATPase_C_sf"/>
</dbReference>
<keyword evidence="14" id="KW-0732">Signal</keyword>
<dbReference type="InterPro" id="IPR011006">
    <property type="entry name" value="CheY-like_superfamily"/>
</dbReference>
<feature type="signal peptide" evidence="14">
    <location>
        <begin position="1"/>
        <end position="19"/>
    </location>
</feature>
<feature type="domain" description="Histidine kinase" evidence="16">
    <location>
        <begin position="868"/>
        <end position="1095"/>
    </location>
</feature>
<dbReference type="InterPro" id="IPR036097">
    <property type="entry name" value="HisK_dim/P_sf"/>
</dbReference>
<dbReference type="InterPro" id="IPR011110">
    <property type="entry name" value="Reg_prop"/>
</dbReference>
<dbReference type="SUPFAM" id="SSF46689">
    <property type="entry name" value="Homeodomain-like"/>
    <property type="match status" value="1"/>
</dbReference>
<evidence type="ECO:0000256" key="7">
    <source>
        <dbReference type="ARBA" id="ARBA00022840"/>
    </source>
</evidence>
<evidence type="ECO:0000256" key="3">
    <source>
        <dbReference type="ARBA" id="ARBA00022553"/>
    </source>
</evidence>
<dbReference type="InterPro" id="IPR003594">
    <property type="entry name" value="HATPase_dom"/>
</dbReference>
<dbReference type="Proteomes" id="UP000249239">
    <property type="component" value="Unassembled WGS sequence"/>
</dbReference>
<dbReference type="Pfam" id="PF02518">
    <property type="entry name" value="HATPase_c"/>
    <property type="match status" value="1"/>
</dbReference>
<evidence type="ECO:0000256" key="14">
    <source>
        <dbReference type="SAM" id="SignalP"/>
    </source>
</evidence>
<dbReference type="GO" id="GO:0043565">
    <property type="term" value="F:sequence-specific DNA binding"/>
    <property type="evidence" value="ECO:0007669"/>
    <property type="project" value="InterPro"/>
</dbReference>
<dbReference type="SUPFAM" id="SSF52172">
    <property type="entry name" value="CheY-like"/>
    <property type="match status" value="1"/>
</dbReference>
<dbReference type="Gene3D" id="2.130.10.10">
    <property type="entry name" value="YVTN repeat-like/Quinoprotein amine dehydrogenase"/>
    <property type="match status" value="3"/>
</dbReference>
<dbReference type="InterPro" id="IPR018060">
    <property type="entry name" value="HTH_AraC"/>
</dbReference>
<keyword evidence="3 12" id="KW-0597">Phosphoprotein</keyword>
<feature type="modified residue" description="4-aspartylphosphate" evidence="12">
    <location>
        <position position="1184"/>
    </location>
</feature>
<dbReference type="Pfam" id="PF07494">
    <property type="entry name" value="Reg_prop"/>
    <property type="match status" value="6"/>
</dbReference>
<dbReference type="GO" id="GO:0003700">
    <property type="term" value="F:DNA-binding transcription factor activity"/>
    <property type="evidence" value="ECO:0007669"/>
    <property type="project" value="InterPro"/>
</dbReference>
<gene>
    <name evidence="18" type="ORF">LX69_01881</name>
</gene>
<dbReference type="SMART" id="SM00387">
    <property type="entry name" value="HATPase_c"/>
    <property type="match status" value="1"/>
</dbReference>
<dbReference type="Gene3D" id="1.10.10.60">
    <property type="entry name" value="Homeodomain-like"/>
    <property type="match status" value="1"/>
</dbReference>
<dbReference type="PROSITE" id="PS50110">
    <property type="entry name" value="RESPONSE_REGULATORY"/>
    <property type="match status" value="1"/>
</dbReference>
<dbReference type="SMART" id="SM00448">
    <property type="entry name" value="REC"/>
    <property type="match status" value="1"/>
</dbReference>
<dbReference type="PROSITE" id="PS00041">
    <property type="entry name" value="HTH_ARAC_FAMILY_1"/>
    <property type="match status" value="1"/>
</dbReference>
<evidence type="ECO:0000256" key="10">
    <source>
        <dbReference type="ARBA" id="ARBA00023125"/>
    </source>
</evidence>
<evidence type="ECO:0000256" key="12">
    <source>
        <dbReference type="PROSITE-ProRule" id="PRU00169"/>
    </source>
</evidence>
<dbReference type="InterPro" id="IPR011123">
    <property type="entry name" value="Y_Y_Y"/>
</dbReference>
<keyword evidence="6 18" id="KW-0418">Kinase</keyword>
<dbReference type="CDD" id="cd17574">
    <property type="entry name" value="REC_OmpR"/>
    <property type="match status" value="1"/>
</dbReference>
<dbReference type="PROSITE" id="PS01124">
    <property type="entry name" value="HTH_ARAC_FAMILY_2"/>
    <property type="match status" value="1"/>
</dbReference>
<dbReference type="PANTHER" id="PTHR43547:SF2">
    <property type="entry name" value="HYBRID SIGNAL TRANSDUCTION HISTIDINE KINASE C"/>
    <property type="match status" value="1"/>
</dbReference>
<feature type="chain" id="PRO_5016105154" description="histidine kinase" evidence="14">
    <location>
        <begin position="20"/>
        <end position="1395"/>
    </location>
</feature>
<feature type="transmembrane region" description="Helical" evidence="13">
    <location>
        <begin position="815"/>
        <end position="835"/>
    </location>
</feature>
<dbReference type="CDD" id="cd00082">
    <property type="entry name" value="HisKA"/>
    <property type="match status" value="1"/>
</dbReference>
<dbReference type="PANTHER" id="PTHR43547">
    <property type="entry name" value="TWO-COMPONENT HISTIDINE KINASE"/>
    <property type="match status" value="1"/>
</dbReference>
<dbReference type="OrthoDB" id="9797097at2"/>
<reference evidence="18 19" key="1">
    <citation type="submission" date="2018-06" db="EMBL/GenBank/DDBJ databases">
        <title>Genomic Encyclopedia of Archaeal and Bacterial Type Strains, Phase II (KMG-II): from individual species to whole genera.</title>
        <authorList>
            <person name="Goeker M."/>
        </authorList>
    </citation>
    <scope>NUCLEOTIDE SEQUENCE [LARGE SCALE GENOMIC DNA]</scope>
    <source>
        <strain evidence="18 19">DSM 6779</strain>
    </source>
</reference>
<evidence type="ECO:0000256" key="5">
    <source>
        <dbReference type="ARBA" id="ARBA00022741"/>
    </source>
</evidence>
<evidence type="ECO:0000256" key="2">
    <source>
        <dbReference type="ARBA" id="ARBA00012438"/>
    </source>
</evidence>
<evidence type="ECO:0000256" key="8">
    <source>
        <dbReference type="ARBA" id="ARBA00023012"/>
    </source>
</evidence>